<keyword evidence="3" id="KW-1185">Reference proteome</keyword>
<dbReference type="EMBL" id="NMUH01000723">
    <property type="protein sequence ID" value="MQL83868.1"/>
    <property type="molecule type" value="Genomic_DNA"/>
</dbReference>
<dbReference type="AlphaFoldDB" id="A0A843UK32"/>
<feature type="non-terminal residue" evidence="2">
    <location>
        <position position="201"/>
    </location>
</feature>
<sequence length="201" mass="22052">RNIYPLTGNVNVQQCVQVCAQRARAQAGKIVLTFENEDKRTSNGCECTSNGYKQASNVRQRAVKWKEKTPGAHLYSLYGLDTTHGICLRRSHPLRGGSVRKRGCTCAWTPPVGWSAGPAQAATPQARRGRSPSQRPSKTPINRGAVAMKWRLTLALERHLTLQTFGEESTVCAQFWGRENTSLQAPVICTCALCPRALSAS</sequence>
<protein>
    <submittedName>
        <fullName evidence="2">Uncharacterized protein</fullName>
    </submittedName>
</protein>
<evidence type="ECO:0000313" key="2">
    <source>
        <dbReference type="EMBL" id="MQL83868.1"/>
    </source>
</evidence>
<evidence type="ECO:0000256" key="1">
    <source>
        <dbReference type="SAM" id="MobiDB-lite"/>
    </source>
</evidence>
<dbReference type="Proteomes" id="UP000652761">
    <property type="component" value="Unassembled WGS sequence"/>
</dbReference>
<organism evidence="2 3">
    <name type="scientific">Colocasia esculenta</name>
    <name type="common">Wild taro</name>
    <name type="synonym">Arum esculentum</name>
    <dbReference type="NCBI Taxonomy" id="4460"/>
    <lineage>
        <taxon>Eukaryota</taxon>
        <taxon>Viridiplantae</taxon>
        <taxon>Streptophyta</taxon>
        <taxon>Embryophyta</taxon>
        <taxon>Tracheophyta</taxon>
        <taxon>Spermatophyta</taxon>
        <taxon>Magnoliopsida</taxon>
        <taxon>Liliopsida</taxon>
        <taxon>Araceae</taxon>
        <taxon>Aroideae</taxon>
        <taxon>Colocasieae</taxon>
        <taxon>Colocasia</taxon>
    </lineage>
</organism>
<evidence type="ECO:0000313" key="3">
    <source>
        <dbReference type="Proteomes" id="UP000652761"/>
    </source>
</evidence>
<accession>A0A843UK32</accession>
<reference evidence="2" key="1">
    <citation type="submission" date="2017-07" db="EMBL/GenBank/DDBJ databases">
        <title>Taro Niue Genome Assembly and Annotation.</title>
        <authorList>
            <person name="Atibalentja N."/>
            <person name="Keating K."/>
            <person name="Fields C.J."/>
        </authorList>
    </citation>
    <scope>NUCLEOTIDE SEQUENCE</scope>
    <source>
        <strain evidence="2">Niue_2</strain>
        <tissue evidence="2">Leaf</tissue>
    </source>
</reference>
<feature type="compositionally biased region" description="Polar residues" evidence="1">
    <location>
        <begin position="131"/>
        <end position="140"/>
    </location>
</feature>
<gene>
    <name evidence="2" type="ORF">Taro_016356</name>
</gene>
<name>A0A843UK32_COLES</name>
<proteinExistence type="predicted"/>
<comment type="caution">
    <text evidence="2">The sequence shown here is derived from an EMBL/GenBank/DDBJ whole genome shotgun (WGS) entry which is preliminary data.</text>
</comment>
<feature type="non-terminal residue" evidence="2">
    <location>
        <position position="1"/>
    </location>
</feature>
<feature type="region of interest" description="Disordered" evidence="1">
    <location>
        <begin position="116"/>
        <end position="141"/>
    </location>
</feature>